<evidence type="ECO:0000313" key="2">
    <source>
        <dbReference type="EMBL" id="RPA77287.1"/>
    </source>
</evidence>
<dbReference type="AlphaFoldDB" id="A0A3N4HVQ4"/>
<accession>A0A3N4HVQ4</accession>
<dbReference type="STRING" id="1160509.A0A3N4HVQ4"/>
<organism evidence="2 3">
    <name type="scientific">Ascobolus immersus RN42</name>
    <dbReference type="NCBI Taxonomy" id="1160509"/>
    <lineage>
        <taxon>Eukaryota</taxon>
        <taxon>Fungi</taxon>
        <taxon>Dikarya</taxon>
        <taxon>Ascomycota</taxon>
        <taxon>Pezizomycotina</taxon>
        <taxon>Pezizomycetes</taxon>
        <taxon>Pezizales</taxon>
        <taxon>Ascobolaceae</taxon>
        <taxon>Ascobolus</taxon>
    </lineage>
</organism>
<evidence type="ECO:0000313" key="3">
    <source>
        <dbReference type="Proteomes" id="UP000275078"/>
    </source>
</evidence>
<sequence>MVKEGRDQPRNHFVVGFTPNGADVHEAIQPVVEELRNLAKVPFMVVIDGVERWVIIKLLSLSADMAEGNGLAGVKSASAAVPCRFCELPRAFFNADALLMPRWEQQVYCRQTHSTEAYRLEVDETTRPSAAHLQKKGLKRRSIFEIHGPAFNQFVQVALDVSHSEQKGIGEKLIYYIVDQFFSQVGLDEFSKILKQYTFPPDTPRQPNISKRAKMIKMNEVTLMISHMPFMFKRMDTTLDLFKPTTIAKMNSYHEKNGNPLVDTPLVMKSLIDTFLSIAKANRVIFSYEFDASIDGADPYAELESLLMVSRKKVFDLLLPLDKDAKEKAEKLREDYDIAKAVVEKAIAEEFAARQAGLRAAAATAAAATGQVQEAARGTERGRARSRGRAGGNTARGRGNKARGLPAFRKPRIPNSITTLPNYHTASHCTSNARNYGTAANSTVTIGEIQHRIFKQLMVNSNYFDIDLQFCRYANTFYAIREIMDGSESLPATMDTWKLHLGTIRTSVPSLTSGYFFGSTARVSEDGKTARKRDGPASLLVIGPIKAKIPGANENVDREVDRFPDIILGAQIIPKEARLRGYTTKLTDLQLTDNVVQGLWTAYVGYGIPFGTVKMTMRGIGERGQLKWWESLQLFDTFNDTKYTIYPGSVVPLLYKYSDGKESEVYGEVSGICTHRHDVNDYIFLHIRWLEKCGIDDDMGGLQRYRITPWDSVDATARRLNFVTLHSLTRSKQPAFVKDQTTDTQFWLNTTHFKSAARWVESRARWVESRARWVESRARWVESRARWVESRARWVESRARWVGSRAR</sequence>
<protein>
    <submittedName>
        <fullName evidence="2">Uncharacterized protein</fullName>
    </submittedName>
</protein>
<keyword evidence="3" id="KW-1185">Reference proteome</keyword>
<reference evidence="2 3" key="1">
    <citation type="journal article" date="2018" name="Nat. Ecol. Evol.">
        <title>Pezizomycetes genomes reveal the molecular basis of ectomycorrhizal truffle lifestyle.</title>
        <authorList>
            <person name="Murat C."/>
            <person name="Payen T."/>
            <person name="Noel B."/>
            <person name="Kuo A."/>
            <person name="Morin E."/>
            <person name="Chen J."/>
            <person name="Kohler A."/>
            <person name="Krizsan K."/>
            <person name="Balestrini R."/>
            <person name="Da Silva C."/>
            <person name="Montanini B."/>
            <person name="Hainaut M."/>
            <person name="Levati E."/>
            <person name="Barry K.W."/>
            <person name="Belfiori B."/>
            <person name="Cichocki N."/>
            <person name="Clum A."/>
            <person name="Dockter R.B."/>
            <person name="Fauchery L."/>
            <person name="Guy J."/>
            <person name="Iotti M."/>
            <person name="Le Tacon F."/>
            <person name="Lindquist E.A."/>
            <person name="Lipzen A."/>
            <person name="Malagnac F."/>
            <person name="Mello A."/>
            <person name="Molinier V."/>
            <person name="Miyauchi S."/>
            <person name="Poulain J."/>
            <person name="Riccioni C."/>
            <person name="Rubini A."/>
            <person name="Sitrit Y."/>
            <person name="Splivallo R."/>
            <person name="Traeger S."/>
            <person name="Wang M."/>
            <person name="Zifcakova L."/>
            <person name="Wipf D."/>
            <person name="Zambonelli A."/>
            <person name="Paolocci F."/>
            <person name="Nowrousian M."/>
            <person name="Ottonello S."/>
            <person name="Baldrian P."/>
            <person name="Spatafora J.W."/>
            <person name="Henrissat B."/>
            <person name="Nagy L.G."/>
            <person name="Aury J.M."/>
            <person name="Wincker P."/>
            <person name="Grigoriev I.V."/>
            <person name="Bonfante P."/>
            <person name="Martin F.M."/>
        </authorList>
    </citation>
    <scope>NUCLEOTIDE SEQUENCE [LARGE SCALE GENOMIC DNA]</scope>
    <source>
        <strain evidence="2 3">RN42</strain>
    </source>
</reference>
<dbReference type="OrthoDB" id="2351771at2759"/>
<feature type="region of interest" description="Disordered" evidence="1">
    <location>
        <begin position="369"/>
        <end position="411"/>
    </location>
</feature>
<name>A0A3N4HVQ4_ASCIM</name>
<dbReference type="Proteomes" id="UP000275078">
    <property type="component" value="Unassembled WGS sequence"/>
</dbReference>
<dbReference type="EMBL" id="ML119729">
    <property type="protein sequence ID" value="RPA77287.1"/>
    <property type="molecule type" value="Genomic_DNA"/>
</dbReference>
<gene>
    <name evidence="2" type="ORF">BJ508DRAFT_330386</name>
</gene>
<evidence type="ECO:0000256" key="1">
    <source>
        <dbReference type="SAM" id="MobiDB-lite"/>
    </source>
</evidence>
<proteinExistence type="predicted"/>